<dbReference type="Proteomes" id="UP000233435">
    <property type="component" value="Unassembled WGS sequence"/>
</dbReference>
<dbReference type="OrthoDB" id="673991at2"/>
<comment type="caution">
    <text evidence="2">The sequence shown here is derived from an EMBL/GenBank/DDBJ whole genome shotgun (WGS) entry which is preliminary data.</text>
</comment>
<evidence type="ECO:0008006" key="4">
    <source>
        <dbReference type="Google" id="ProtNLM"/>
    </source>
</evidence>
<evidence type="ECO:0000256" key="1">
    <source>
        <dbReference type="SAM" id="Phobius"/>
    </source>
</evidence>
<dbReference type="RefSeq" id="WP_106661044.1">
    <property type="nucleotide sequence ID" value="NZ_PJEO01000056.1"/>
</dbReference>
<feature type="transmembrane region" description="Helical" evidence="1">
    <location>
        <begin position="7"/>
        <end position="25"/>
    </location>
</feature>
<proteinExistence type="predicted"/>
<protein>
    <recommendedName>
        <fullName evidence="4">DUF2938 domain-containing protein</fullName>
    </recommendedName>
</protein>
<organism evidence="2 3">
    <name type="scientific">Confluentibacter flavum</name>
    <dbReference type="NCBI Taxonomy" id="1909700"/>
    <lineage>
        <taxon>Bacteria</taxon>
        <taxon>Pseudomonadati</taxon>
        <taxon>Bacteroidota</taxon>
        <taxon>Flavobacteriia</taxon>
        <taxon>Flavobacteriales</taxon>
        <taxon>Flavobacteriaceae</taxon>
        <taxon>Confluentibacter</taxon>
    </lineage>
</organism>
<evidence type="ECO:0000313" key="3">
    <source>
        <dbReference type="Proteomes" id="UP000233435"/>
    </source>
</evidence>
<accession>A0A2N3HF67</accession>
<feature type="transmembrane region" description="Helical" evidence="1">
    <location>
        <begin position="120"/>
        <end position="140"/>
    </location>
</feature>
<dbReference type="EMBL" id="PJEO01000056">
    <property type="protein sequence ID" value="PKQ43627.1"/>
    <property type="molecule type" value="Genomic_DNA"/>
</dbReference>
<feature type="transmembrane region" description="Helical" evidence="1">
    <location>
        <begin position="87"/>
        <end position="108"/>
    </location>
</feature>
<dbReference type="AlphaFoldDB" id="A0A2N3HF67"/>
<sequence>MIQIGKTLISAIVGTTAMTLFSYLVSESKNKNFREPQIMGQLVERLPTSDSKESAHMAGWGMHYATGILFMLIYIKLLEKTGAKPTLTSGALLGVTSGLAGILGWKGMFEGHPNPPAKNLKAFFGHLMLAHVVFGVFSVLTHKSIDGNKNS</sequence>
<keyword evidence="1" id="KW-0472">Membrane</keyword>
<reference evidence="2 3" key="1">
    <citation type="submission" date="2017-12" db="EMBL/GenBank/DDBJ databases">
        <title>Confluentibacter flavum sp. nov., isolated from the saline lake.</title>
        <authorList>
            <person name="Yu L."/>
        </authorList>
    </citation>
    <scope>NUCLEOTIDE SEQUENCE [LARGE SCALE GENOMIC DNA]</scope>
    <source>
        <strain evidence="2 3">3B</strain>
    </source>
</reference>
<name>A0A2N3HF67_9FLAO</name>
<feature type="transmembrane region" description="Helical" evidence="1">
    <location>
        <begin position="57"/>
        <end position="75"/>
    </location>
</feature>
<keyword evidence="3" id="KW-1185">Reference proteome</keyword>
<gene>
    <name evidence="2" type="ORF">CSW08_16600</name>
</gene>
<evidence type="ECO:0000313" key="2">
    <source>
        <dbReference type="EMBL" id="PKQ43627.1"/>
    </source>
</evidence>
<keyword evidence="1" id="KW-0812">Transmembrane</keyword>
<keyword evidence="1" id="KW-1133">Transmembrane helix</keyword>